<sequence length="206" mass="22509">MTTIVAGMANTDEPDLDEVLTAVGPRLRALRTQRGATLGQLSATTGISVSTLSRLESGRRRPTLELLLPLARAHQVPLDELVDAPETGDPRIHQRSFDRNGVTMIPLTRRPGGLQAYKMVYRPGWPGGELEQKVHEGYEWLYVLSGRLRLLLGEHDVTLSAGEVAEFDTRTPHAMANPGPGATEVLALFGPQGERIHVRARPARKG</sequence>
<evidence type="ECO:0000313" key="3">
    <source>
        <dbReference type="EMBL" id="SOE03048.1"/>
    </source>
</evidence>
<gene>
    <name evidence="3" type="ORF">SAMN06272739_3973</name>
</gene>
<dbReference type="Gene3D" id="1.10.260.40">
    <property type="entry name" value="lambda repressor-like DNA-binding domains"/>
    <property type="match status" value="1"/>
</dbReference>
<evidence type="ECO:0000259" key="2">
    <source>
        <dbReference type="PROSITE" id="PS50943"/>
    </source>
</evidence>
<dbReference type="SMART" id="SM00530">
    <property type="entry name" value="HTH_XRE"/>
    <property type="match status" value="1"/>
</dbReference>
<organism evidence="3 4">
    <name type="scientific">Blastococcus haudaquaticus</name>
    <dbReference type="NCBI Taxonomy" id="1938745"/>
    <lineage>
        <taxon>Bacteria</taxon>
        <taxon>Bacillati</taxon>
        <taxon>Actinomycetota</taxon>
        <taxon>Actinomycetes</taxon>
        <taxon>Geodermatophilales</taxon>
        <taxon>Geodermatophilaceae</taxon>
        <taxon>Blastococcus</taxon>
    </lineage>
</organism>
<dbReference type="EMBL" id="OCNK01000005">
    <property type="protein sequence ID" value="SOE03048.1"/>
    <property type="molecule type" value="Genomic_DNA"/>
</dbReference>
<dbReference type="Gene3D" id="2.60.120.10">
    <property type="entry name" value="Jelly Rolls"/>
    <property type="match status" value="1"/>
</dbReference>
<reference evidence="4" key="1">
    <citation type="submission" date="2017-09" db="EMBL/GenBank/DDBJ databases">
        <authorList>
            <person name="Varghese N."/>
            <person name="Submissions S."/>
        </authorList>
    </citation>
    <scope>NUCLEOTIDE SEQUENCE [LARGE SCALE GENOMIC DNA]</scope>
    <source>
        <strain evidence="4">DSM 44270</strain>
    </source>
</reference>
<name>A0A286H5I7_9ACTN</name>
<evidence type="ECO:0000256" key="1">
    <source>
        <dbReference type="ARBA" id="ARBA00023125"/>
    </source>
</evidence>
<keyword evidence="4" id="KW-1185">Reference proteome</keyword>
<dbReference type="Pfam" id="PF01381">
    <property type="entry name" value="HTH_3"/>
    <property type="match status" value="1"/>
</dbReference>
<dbReference type="InterPro" id="IPR050807">
    <property type="entry name" value="TransReg_Diox_bact_type"/>
</dbReference>
<dbReference type="PANTHER" id="PTHR46797:SF1">
    <property type="entry name" value="METHYLPHOSPHONATE SYNTHASE"/>
    <property type="match status" value="1"/>
</dbReference>
<dbReference type="PANTHER" id="PTHR46797">
    <property type="entry name" value="HTH-TYPE TRANSCRIPTIONAL REGULATOR"/>
    <property type="match status" value="1"/>
</dbReference>
<feature type="domain" description="HTH cro/C1-type" evidence="2">
    <location>
        <begin position="27"/>
        <end position="81"/>
    </location>
</feature>
<dbReference type="GO" id="GO:0005829">
    <property type="term" value="C:cytosol"/>
    <property type="evidence" value="ECO:0007669"/>
    <property type="project" value="TreeGrafter"/>
</dbReference>
<dbReference type="Pfam" id="PF07883">
    <property type="entry name" value="Cupin_2"/>
    <property type="match status" value="1"/>
</dbReference>
<proteinExistence type="predicted"/>
<dbReference type="InterPro" id="IPR011051">
    <property type="entry name" value="RmlC_Cupin_sf"/>
</dbReference>
<dbReference type="SUPFAM" id="SSF47413">
    <property type="entry name" value="lambda repressor-like DNA-binding domains"/>
    <property type="match status" value="1"/>
</dbReference>
<dbReference type="AlphaFoldDB" id="A0A286H5I7"/>
<dbReference type="SUPFAM" id="SSF51182">
    <property type="entry name" value="RmlC-like cupins"/>
    <property type="match status" value="1"/>
</dbReference>
<evidence type="ECO:0000313" key="4">
    <source>
        <dbReference type="Proteomes" id="UP000219482"/>
    </source>
</evidence>
<protein>
    <submittedName>
        <fullName evidence="3">Transcriptional regulator, XRE family with cupin sensor</fullName>
    </submittedName>
</protein>
<accession>A0A286H5I7</accession>
<dbReference type="CDD" id="cd02209">
    <property type="entry name" value="cupin_XRE_C"/>
    <property type="match status" value="1"/>
</dbReference>
<keyword evidence="1" id="KW-0238">DNA-binding</keyword>
<dbReference type="InterPro" id="IPR010982">
    <property type="entry name" value="Lambda_DNA-bd_dom_sf"/>
</dbReference>
<dbReference type="PROSITE" id="PS50943">
    <property type="entry name" value="HTH_CROC1"/>
    <property type="match status" value="1"/>
</dbReference>
<dbReference type="InterPro" id="IPR014710">
    <property type="entry name" value="RmlC-like_jellyroll"/>
</dbReference>
<dbReference type="GO" id="GO:0003677">
    <property type="term" value="F:DNA binding"/>
    <property type="evidence" value="ECO:0007669"/>
    <property type="project" value="UniProtKB-KW"/>
</dbReference>
<dbReference type="GO" id="GO:0003700">
    <property type="term" value="F:DNA-binding transcription factor activity"/>
    <property type="evidence" value="ECO:0007669"/>
    <property type="project" value="TreeGrafter"/>
</dbReference>
<dbReference type="CDD" id="cd00093">
    <property type="entry name" value="HTH_XRE"/>
    <property type="match status" value="1"/>
</dbReference>
<dbReference type="InterPro" id="IPR013096">
    <property type="entry name" value="Cupin_2"/>
</dbReference>
<dbReference type="Proteomes" id="UP000219482">
    <property type="component" value="Unassembled WGS sequence"/>
</dbReference>
<dbReference type="OrthoDB" id="513181at2"/>
<dbReference type="InterPro" id="IPR001387">
    <property type="entry name" value="Cro/C1-type_HTH"/>
</dbReference>